<accession>A0A0A8X329</accession>
<dbReference type="EMBL" id="BASE01000054">
    <property type="protein sequence ID" value="GAM14375.1"/>
    <property type="molecule type" value="Genomic_DNA"/>
</dbReference>
<evidence type="ECO:0000313" key="2">
    <source>
        <dbReference type="EMBL" id="GAM14375.1"/>
    </source>
</evidence>
<dbReference type="STRING" id="1321606.SAMD00020551_2524"/>
<keyword evidence="3" id="KW-1185">Reference proteome</keyword>
<comment type="caution">
    <text evidence="2">The sequence shown here is derived from an EMBL/GenBank/DDBJ whole genome shotgun (WGS) entry which is preliminary data.</text>
</comment>
<protein>
    <submittedName>
        <fullName evidence="2">Uncharacterized protein</fullName>
    </submittedName>
</protein>
<evidence type="ECO:0000313" key="3">
    <source>
        <dbReference type="Proteomes" id="UP000031014"/>
    </source>
</evidence>
<name>A0A0A8X329_MESS1</name>
<dbReference type="Proteomes" id="UP000031014">
    <property type="component" value="Unassembled WGS sequence"/>
</dbReference>
<sequence>MVAEEEKLSKVGPSSDRFDRGRGKAVRSSIKFGQLWSGKRKSCQENLGIVTGLKGNQEKLSRKPRNHDRFEGKPGKAVKKTPES</sequence>
<feature type="region of interest" description="Disordered" evidence="1">
    <location>
        <begin position="52"/>
        <end position="84"/>
    </location>
</feature>
<feature type="compositionally biased region" description="Basic and acidic residues" evidence="1">
    <location>
        <begin position="56"/>
        <end position="84"/>
    </location>
</feature>
<feature type="region of interest" description="Disordered" evidence="1">
    <location>
        <begin position="1"/>
        <end position="24"/>
    </location>
</feature>
<evidence type="ECO:0000256" key="1">
    <source>
        <dbReference type="SAM" id="MobiDB-lite"/>
    </source>
</evidence>
<organism evidence="2 3">
    <name type="scientific">Mesobacillus selenatarsenatis (strain DSM 18680 / JCM 14380 / FERM P-15431 / SF-1)</name>
    <dbReference type="NCBI Taxonomy" id="1321606"/>
    <lineage>
        <taxon>Bacteria</taxon>
        <taxon>Bacillati</taxon>
        <taxon>Bacillota</taxon>
        <taxon>Bacilli</taxon>
        <taxon>Bacillales</taxon>
        <taxon>Bacillaceae</taxon>
        <taxon>Mesobacillus</taxon>
    </lineage>
</organism>
<reference evidence="2 3" key="1">
    <citation type="submission" date="2013-06" db="EMBL/GenBank/DDBJ databases">
        <title>Whole genome shotgun sequence of Bacillus selenatarsenatis SF-1.</title>
        <authorList>
            <person name="Kuroda M."/>
            <person name="Sei K."/>
            <person name="Yamashita M."/>
            <person name="Ike M."/>
        </authorList>
    </citation>
    <scope>NUCLEOTIDE SEQUENCE [LARGE SCALE GENOMIC DNA]</scope>
    <source>
        <strain evidence="2 3">SF-1</strain>
    </source>
</reference>
<dbReference type="AlphaFoldDB" id="A0A0A8X329"/>
<proteinExistence type="predicted"/>
<gene>
    <name evidence="2" type="ORF">SAMD00020551_2524</name>
</gene>